<evidence type="ECO:0000313" key="4">
    <source>
        <dbReference type="Proteomes" id="UP000434957"/>
    </source>
</evidence>
<organism evidence="1 3">
    <name type="scientific">Phytophthora rubi</name>
    <dbReference type="NCBI Taxonomy" id="129364"/>
    <lineage>
        <taxon>Eukaryota</taxon>
        <taxon>Sar</taxon>
        <taxon>Stramenopiles</taxon>
        <taxon>Oomycota</taxon>
        <taxon>Peronosporomycetes</taxon>
        <taxon>Peronosporales</taxon>
        <taxon>Peronosporaceae</taxon>
        <taxon>Phytophthora</taxon>
    </lineage>
</organism>
<proteinExistence type="predicted"/>
<sequence length="138" mass="15592">MITRPGHSDSIITIDLANVADLLEKVRSSLAAMHRDAIDVKEQKRLYDMTQQKGLLAQWVGPFAVTEARPHSFMIRHLLTGSTYEVHGSRLRFYADSSLDVTEEILEFVSSQGMLLGVDGFSDHRYNADASRWELLVK</sequence>
<protein>
    <submittedName>
        <fullName evidence="1">Uncharacterized protein</fullName>
    </submittedName>
</protein>
<name>A0A6A3IW70_9STRA</name>
<keyword evidence="4" id="KW-1185">Reference proteome</keyword>
<evidence type="ECO:0000313" key="1">
    <source>
        <dbReference type="EMBL" id="KAE8987266.1"/>
    </source>
</evidence>
<reference evidence="1 3" key="1">
    <citation type="submission" date="2018-09" db="EMBL/GenBank/DDBJ databases">
        <title>Genomic investigation of the strawberry pathogen Phytophthora fragariae indicates pathogenicity is determined by transcriptional variation in three key races.</title>
        <authorList>
            <person name="Adams T.M."/>
            <person name="Armitage A.D."/>
            <person name="Sobczyk M.K."/>
            <person name="Bates H.J."/>
            <person name="Dunwell J.M."/>
            <person name="Nellist C.F."/>
            <person name="Harrison R.J."/>
        </authorList>
    </citation>
    <scope>NUCLEOTIDE SEQUENCE [LARGE SCALE GENOMIC DNA]</scope>
    <source>
        <strain evidence="1 3">SCRP249</strain>
        <strain evidence="2 4">SCRP333</strain>
    </source>
</reference>
<dbReference type="Proteomes" id="UP000434957">
    <property type="component" value="Unassembled WGS sequence"/>
</dbReference>
<dbReference type="EMBL" id="QXFV01002479">
    <property type="protein sequence ID" value="KAE8987266.1"/>
    <property type="molecule type" value="Genomic_DNA"/>
</dbReference>
<dbReference type="EMBL" id="QXFT01002438">
    <property type="protein sequence ID" value="KAE9298260.1"/>
    <property type="molecule type" value="Genomic_DNA"/>
</dbReference>
<evidence type="ECO:0000313" key="3">
    <source>
        <dbReference type="Proteomes" id="UP000429607"/>
    </source>
</evidence>
<accession>A0A6A3IW70</accession>
<gene>
    <name evidence="1" type="ORF">PR001_g22370</name>
    <name evidence="2" type="ORF">PR003_g23286</name>
</gene>
<comment type="caution">
    <text evidence="1">The sequence shown here is derived from an EMBL/GenBank/DDBJ whole genome shotgun (WGS) entry which is preliminary data.</text>
</comment>
<dbReference type="AlphaFoldDB" id="A0A6A3IW70"/>
<evidence type="ECO:0000313" key="2">
    <source>
        <dbReference type="EMBL" id="KAE9298260.1"/>
    </source>
</evidence>
<dbReference type="Proteomes" id="UP000429607">
    <property type="component" value="Unassembled WGS sequence"/>
</dbReference>